<dbReference type="Gene3D" id="3.30.360.10">
    <property type="entry name" value="Dihydrodipicolinate Reductase, domain 2"/>
    <property type="match status" value="1"/>
</dbReference>
<evidence type="ECO:0000259" key="1">
    <source>
        <dbReference type="Pfam" id="PF01408"/>
    </source>
</evidence>
<dbReference type="SUPFAM" id="SSF55347">
    <property type="entry name" value="Glyceraldehyde-3-phosphate dehydrogenase-like, C-terminal domain"/>
    <property type="match status" value="1"/>
</dbReference>
<dbReference type="KEGG" id="tmk:QGN29_06680"/>
<dbReference type="Gene3D" id="3.40.50.720">
    <property type="entry name" value="NAD(P)-binding Rossmann-like Domain"/>
    <property type="match status" value="1"/>
</dbReference>
<name>A0AA52HBW1_9PROT</name>
<reference evidence="3" key="1">
    <citation type="submission" date="2023-04" db="EMBL/GenBank/DDBJ databases">
        <title>Complete genome sequence of Temperatibacter marinus.</title>
        <authorList>
            <person name="Rong J.-C."/>
            <person name="Yi M.-L."/>
            <person name="Zhao Q."/>
        </authorList>
    </citation>
    <scope>NUCLEOTIDE SEQUENCE</scope>
    <source>
        <strain evidence="3">NBRC 110045</strain>
    </source>
</reference>
<evidence type="ECO:0000313" key="4">
    <source>
        <dbReference type="Proteomes" id="UP001268683"/>
    </source>
</evidence>
<dbReference type="GO" id="GO:0000166">
    <property type="term" value="F:nucleotide binding"/>
    <property type="evidence" value="ECO:0007669"/>
    <property type="project" value="InterPro"/>
</dbReference>
<dbReference type="SUPFAM" id="SSF51735">
    <property type="entry name" value="NAD(P)-binding Rossmann-fold domains"/>
    <property type="match status" value="1"/>
</dbReference>
<dbReference type="InterPro" id="IPR051317">
    <property type="entry name" value="Gfo/Idh/MocA_oxidoreduct"/>
</dbReference>
<feature type="domain" description="GFO/IDH/MocA-like oxidoreductase" evidence="2">
    <location>
        <begin position="150"/>
        <end position="277"/>
    </location>
</feature>
<dbReference type="Pfam" id="PF22725">
    <property type="entry name" value="GFO_IDH_MocA_C3"/>
    <property type="match status" value="1"/>
</dbReference>
<keyword evidence="4" id="KW-1185">Reference proteome</keyword>
<dbReference type="Proteomes" id="UP001268683">
    <property type="component" value="Chromosome"/>
</dbReference>
<accession>A0AA52HBW1</accession>
<dbReference type="Pfam" id="PF01408">
    <property type="entry name" value="GFO_IDH_MocA"/>
    <property type="match status" value="1"/>
</dbReference>
<organism evidence="3 4">
    <name type="scientific">Temperatibacter marinus</name>
    <dbReference type="NCBI Taxonomy" id="1456591"/>
    <lineage>
        <taxon>Bacteria</taxon>
        <taxon>Pseudomonadati</taxon>
        <taxon>Pseudomonadota</taxon>
        <taxon>Alphaproteobacteria</taxon>
        <taxon>Kordiimonadales</taxon>
        <taxon>Temperatibacteraceae</taxon>
        <taxon>Temperatibacter</taxon>
    </lineage>
</organism>
<dbReference type="InterPro" id="IPR055170">
    <property type="entry name" value="GFO_IDH_MocA-like_dom"/>
</dbReference>
<evidence type="ECO:0000259" key="2">
    <source>
        <dbReference type="Pfam" id="PF22725"/>
    </source>
</evidence>
<gene>
    <name evidence="3" type="ORF">QGN29_06680</name>
</gene>
<sequence length="379" mass="40786">MALGDNKKVRMGMVGGGQGAFIGEVHRLAAALDGKIDLVCGAFSRDMENTKATGALLNIDDNRLYASFDEMMTAEAAMPAEERMEFVAIVTPNHMHFPVAAAALKAGFAVLCDKPATLTLAEAEELEVIIDETHGLFGLTHTYLGYPMVSQARDMVAKGEIGAVRKVYVEYHQGWLAGEQDNKQAAWRTNPKTSGISGCMGDIGTHAHNLAEYITDSLVVELASELTAFVAGRQLDDDGAALLRFDNGSTGVLSASQVCVGEENGLSIRVYGDKGGMQWRQQEPNSLRVTRIDAPEQLYRAGTDHLTDAASRRCRTPAGHPEGYLEAFANLYIDFAAAIKAGEKKKATGVPGIKEGVRGMAFIEAIVDSSNNNSRWTKI</sequence>
<evidence type="ECO:0000313" key="3">
    <source>
        <dbReference type="EMBL" id="WND04058.1"/>
    </source>
</evidence>
<dbReference type="InterPro" id="IPR036291">
    <property type="entry name" value="NAD(P)-bd_dom_sf"/>
</dbReference>
<dbReference type="EMBL" id="CP123872">
    <property type="protein sequence ID" value="WND04058.1"/>
    <property type="molecule type" value="Genomic_DNA"/>
</dbReference>
<dbReference type="PANTHER" id="PTHR43708:SF3">
    <property type="entry name" value="OXIDOREDUCTASE"/>
    <property type="match status" value="1"/>
</dbReference>
<feature type="domain" description="Gfo/Idh/MocA-like oxidoreductase N-terminal" evidence="1">
    <location>
        <begin position="10"/>
        <end position="137"/>
    </location>
</feature>
<dbReference type="AlphaFoldDB" id="A0AA52HBW1"/>
<proteinExistence type="predicted"/>
<dbReference type="InterPro" id="IPR000683">
    <property type="entry name" value="Gfo/Idh/MocA-like_OxRdtase_N"/>
</dbReference>
<protein>
    <submittedName>
        <fullName evidence="3">Gfo/Idh/MocA family oxidoreductase</fullName>
    </submittedName>
</protein>
<dbReference type="PANTHER" id="PTHR43708">
    <property type="entry name" value="CONSERVED EXPRESSED OXIDOREDUCTASE (EUROFUNG)"/>
    <property type="match status" value="1"/>
</dbReference>